<reference evidence="2" key="1">
    <citation type="journal article" date="2024" name="Int. J. Syst. Evol. Microbiol.">
        <title>Brooklawnia propionicigenes sp. nov., a facultatively anaerobic, propionate-producing bacterium isolated from a methanogenic reactor treating waste from cattle farms.</title>
        <authorList>
            <person name="Akita Y."/>
            <person name="Ueki A."/>
            <person name="Tonouchi A."/>
            <person name="Sugawara Y."/>
            <person name="Honma S."/>
            <person name="Kaku N."/>
            <person name="Ueki K."/>
        </authorList>
    </citation>
    <scope>NUCLEOTIDE SEQUENCE</scope>
    <source>
        <strain evidence="2">SH051</strain>
    </source>
</reference>
<dbReference type="KEGG" id="broo:brsh051_27650"/>
<evidence type="ECO:0000313" key="3">
    <source>
        <dbReference type="Proteomes" id="UP001431656"/>
    </source>
</evidence>
<protein>
    <submittedName>
        <fullName evidence="2">Uncharacterized protein</fullName>
    </submittedName>
</protein>
<feature type="region of interest" description="Disordered" evidence="1">
    <location>
        <begin position="75"/>
        <end position="106"/>
    </location>
</feature>
<keyword evidence="3" id="KW-1185">Reference proteome</keyword>
<name>A0AAN0KFK4_9ACTN</name>
<organism evidence="2 3">
    <name type="scientific">Brooklawnia propionicigenes</name>
    <dbReference type="NCBI Taxonomy" id="3041175"/>
    <lineage>
        <taxon>Bacteria</taxon>
        <taxon>Bacillati</taxon>
        <taxon>Actinomycetota</taxon>
        <taxon>Actinomycetes</taxon>
        <taxon>Propionibacteriales</taxon>
        <taxon>Propionibacteriaceae</taxon>
        <taxon>Brooklawnia</taxon>
    </lineage>
</organism>
<sequence>MFITSDRRRMPSTIDGCPHPRGTTSHRAALVAARRRGPLWAPPGAAGGPGGRPIAGLGFAARFWQDSELRVQRTHPNLEVSIMGKGGRKRRDRRKNPANHGKRPNA</sequence>
<dbReference type="EMBL" id="AP028056">
    <property type="protein sequence ID" value="BEH03484.1"/>
    <property type="molecule type" value="Genomic_DNA"/>
</dbReference>
<dbReference type="InterPro" id="IPR058090">
    <property type="entry name" value="bL37_actino"/>
</dbReference>
<dbReference type="Proteomes" id="UP001431656">
    <property type="component" value="Chromosome"/>
</dbReference>
<evidence type="ECO:0000256" key="1">
    <source>
        <dbReference type="SAM" id="MobiDB-lite"/>
    </source>
</evidence>
<gene>
    <name evidence="2" type="ORF">brsh051_27650</name>
</gene>
<proteinExistence type="predicted"/>
<dbReference type="NCBIfam" id="NF047428">
    <property type="entry name" value="ribo_Myco_bL37"/>
    <property type="match status" value="1"/>
</dbReference>
<evidence type="ECO:0000313" key="2">
    <source>
        <dbReference type="EMBL" id="BEH03484.1"/>
    </source>
</evidence>
<feature type="region of interest" description="Disordered" evidence="1">
    <location>
        <begin position="1"/>
        <end position="24"/>
    </location>
</feature>
<accession>A0AAN0KFK4</accession>
<dbReference type="AlphaFoldDB" id="A0AAN0KFK4"/>
<dbReference type="Pfam" id="PF26427">
    <property type="entry name" value="HR_L37"/>
    <property type="match status" value="1"/>
</dbReference>
<feature type="compositionally biased region" description="Basic residues" evidence="1">
    <location>
        <begin position="86"/>
        <end position="106"/>
    </location>
</feature>